<dbReference type="OrthoDB" id="1137593at2"/>
<dbReference type="Pfam" id="PF25873">
    <property type="entry name" value="WHD_MalT"/>
    <property type="match status" value="1"/>
</dbReference>
<dbReference type="AlphaFoldDB" id="A0A401LFZ4"/>
<dbReference type="EMBL" id="BHVZ01000014">
    <property type="protein sequence ID" value="GCB30442.1"/>
    <property type="molecule type" value="Genomic_DNA"/>
</dbReference>
<dbReference type="GO" id="GO:0006355">
    <property type="term" value="P:regulation of DNA-templated transcription"/>
    <property type="evidence" value="ECO:0007669"/>
    <property type="project" value="InterPro"/>
</dbReference>
<dbReference type="GO" id="GO:0003677">
    <property type="term" value="F:DNA binding"/>
    <property type="evidence" value="ECO:0007669"/>
    <property type="project" value="UniProtKB-KW"/>
</dbReference>
<dbReference type="Proteomes" id="UP000287361">
    <property type="component" value="Unassembled WGS sequence"/>
</dbReference>
<dbReference type="PRINTS" id="PR00038">
    <property type="entry name" value="HTHLUXR"/>
</dbReference>
<keyword evidence="1" id="KW-0805">Transcription regulation</keyword>
<protein>
    <submittedName>
        <fullName evidence="5">LuxR family transcriptional regulator</fullName>
    </submittedName>
</protein>
<keyword evidence="3" id="KW-0804">Transcription</keyword>
<evidence type="ECO:0000256" key="2">
    <source>
        <dbReference type="ARBA" id="ARBA00023125"/>
    </source>
</evidence>
<sequence>MPKRKQDFNTIYISERLQEALRPISRCALTSVVAPMGYGKTTAVNWYLAERRKEENARIIRISVYSDNLAIFWKSVQDAFLRAGLSILLDYPCPTDAAGGSLLSDDLCHTLAGEKPCYLFIDDFHLLTDVHTAAFLCTLANRLPENVHVIVASRDRFLPFAAQVRLGGRLCQLGTAELRLNHAELAVYAHRCGTALSDAEISSLLYTSEGWFSAIYLHLRTLAERGTLPDQKSDIYTMFTAAMIAPLPADAREFLAVMGLADEFTLEMAHFITETPHTEKLLTTLTEQNAFVKRLPDGKVYRFHHMMKECAKRTFHTLPPEKQAAYRSRFGIWYEEHRQYLHAMAAYRQGKNYDALLRIVEQDAGILLSSLPPKAVLEAIEECPVPILKEHPLAILVLMRSMFNWRLIPEMMQMKELLLTAIAEHPNLPEQERGNLLGECDLILSFLMYNDISAMSRLHRSASKQMSRPAVSIQNIGGWSFGSPSVLMMYHREPGALKKELAEMEECMPHYYKITNGHGQGAEKIMSAEAYFLQGKFTDAQIALEQAYAQIEGNGQENIALCCDFLARRLSLCIETEERASFAARRAYLLKQHNIAWLNIFNATAAYYYALLGETEEIPEIFRTHTLFSVNILVPGKPMIEMVENQVYLAQGAYAKVIGRSEGLLAVCAGLHYALVTLHLRIQTAAAYAMLGKTEEARTLLLQALQEAEPDEFLLPFVENYRYIKKTLEKLPQTPLLARIQRLGKASEQRQKQLSTHRPASLATLTEREYEIVKLMASRLRNREIAEKLFLSEGSVKQYINQIYSKLQIEGDTHSKRKQLFQLLEEKT</sequence>
<dbReference type="InterPro" id="IPR000792">
    <property type="entry name" value="Tscrpt_reg_LuxR_C"/>
</dbReference>
<reference evidence="5 6" key="1">
    <citation type="submission" date="2018-10" db="EMBL/GenBank/DDBJ databases">
        <title>Draft Genome Sequence of Anaerotignum sp. KCTC 15736.</title>
        <authorList>
            <person name="Choi S.H."/>
            <person name="Kim J.S."/>
            <person name="Kang S.W."/>
            <person name="Lee J.S."/>
            <person name="Park S.H."/>
        </authorList>
    </citation>
    <scope>NUCLEOTIDE SEQUENCE [LARGE SCALE GENOMIC DNA]</scope>
    <source>
        <strain evidence="5 6">KCTC 15736</strain>
    </source>
</reference>
<dbReference type="CDD" id="cd06170">
    <property type="entry name" value="LuxR_C_like"/>
    <property type="match status" value="1"/>
</dbReference>
<dbReference type="InterPro" id="IPR059106">
    <property type="entry name" value="WHD_MalT"/>
</dbReference>
<dbReference type="Gene3D" id="3.40.50.300">
    <property type="entry name" value="P-loop containing nucleotide triphosphate hydrolases"/>
    <property type="match status" value="1"/>
</dbReference>
<dbReference type="InterPro" id="IPR016032">
    <property type="entry name" value="Sig_transdc_resp-reg_C-effctor"/>
</dbReference>
<organism evidence="5 6">
    <name type="scientific">Anaerotignum faecicola</name>
    <dbReference type="NCBI Taxonomy" id="2358141"/>
    <lineage>
        <taxon>Bacteria</taxon>
        <taxon>Bacillati</taxon>
        <taxon>Bacillota</taxon>
        <taxon>Clostridia</taxon>
        <taxon>Lachnospirales</taxon>
        <taxon>Anaerotignaceae</taxon>
        <taxon>Anaerotignum</taxon>
    </lineage>
</organism>
<dbReference type="PROSITE" id="PS50043">
    <property type="entry name" value="HTH_LUXR_2"/>
    <property type="match status" value="1"/>
</dbReference>
<dbReference type="Gene3D" id="1.10.10.10">
    <property type="entry name" value="Winged helix-like DNA-binding domain superfamily/Winged helix DNA-binding domain"/>
    <property type="match status" value="1"/>
</dbReference>
<dbReference type="InterPro" id="IPR036388">
    <property type="entry name" value="WH-like_DNA-bd_sf"/>
</dbReference>
<dbReference type="Pfam" id="PF00196">
    <property type="entry name" value="GerE"/>
    <property type="match status" value="1"/>
</dbReference>
<keyword evidence="2" id="KW-0238">DNA-binding</keyword>
<dbReference type="PANTHER" id="PTHR44688">
    <property type="entry name" value="DNA-BINDING TRANSCRIPTIONAL ACTIVATOR DEVR_DOSR"/>
    <property type="match status" value="1"/>
</dbReference>
<gene>
    <name evidence="5" type="ORF">KGMB03357_21030</name>
</gene>
<comment type="caution">
    <text evidence="5">The sequence shown here is derived from an EMBL/GenBank/DDBJ whole genome shotgun (WGS) entry which is preliminary data.</text>
</comment>
<evidence type="ECO:0000256" key="1">
    <source>
        <dbReference type="ARBA" id="ARBA00023015"/>
    </source>
</evidence>
<dbReference type="SUPFAM" id="SSF52540">
    <property type="entry name" value="P-loop containing nucleoside triphosphate hydrolases"/>
    <property type="match status" value="1"/>
</dbReference>
<accession>A0A401LFZ4</accession>
<evidence type="ECO:0000259" key="4">
    <source>
        <dbReference type="PROSITE" id="PS50043"/>
    </source>
</evidence>
<evidence type="ECO:0000313" key="6">
    <source>
        <dbReference type="Proteomes" id="UP000287361"/>
    </source>
</evidence>
<proteinExistence type="predicted"/>
<evidence type="ECO:0000313" key="5">
    <source>
        <dbReference type="EMBL" id="GCB30442.1"/>
    </source>
</evidence>
<keyword evidence="6" id="KW-1185">Reference proteome</keyword>
<evidence type="ECO:0000256" key="3">
    <source>
        <dbReference type="ARBA" id="ARBA00023163"/>
    </source>
</evidence>
<dbReference type="SMART" id="SM00421">
    <property type="entry name" value="HTH_LUXR"/>
    <property type="match status" value="1"/>
</dbReference>
<name>A0A401LFZ4_9FIRM</name>
<dbReference type="InterPro" id="IPR027417">
    <property type="entry name" value="P-loop_NTPase"/>
</dbReference>
<feature type="domain" description="HTH luxR-type" evidence="4">
    <location>
        <begin position="758"/>
        <end position="823"/>
    </location>
</feature>
<dbReference type="PANTHER" id="PTHR44688:SF16">
    <property type="entry name" value="DNA-BINDING TRANSCRIPTIONAL ACTIVATOR DEVR_DOSR"/>
    <property type="match status" value="1"/>
</dbReference>
<dbReference type="SUPFAM" id="SSF46894">
    <property type="entry name" value="C-terminal effector domain of the bipartite response regulators"/>
    <property type="match status" value="1"/>
</dbReference>